<organism evidence="1 2">
    <name type="scientific">Pseudarthrobacter siccitolerans</name>
    <dbReference type="NCBI Taxonomy" id="861266"/>
    <lineage>
        <taxon>Bacteria</taxon>
        <taxon>Bacillati</taxon>
        <taxon>Actinomycetota</taxon>
        <taxon>Actinomycetes</taxon>
        <taxon>Micrococcales</taxon>
        <taxon>Micrococcaceae</taxon>
        <taxon>Pseudarthrobacter</taxon>
    </lineage>
</organism>
<evidence type="ECO:0000313" key="1">
    <source>
        <dbReference type="EMBL" id="CCQ45974.1"/>
    </source>
</evidence>
<comment type="caution">
    <text evidence="1">The sequence shown here is derived from an EMBL/GenBank/DDBJ whole genome shotgun (WGS) entry which is preliminary data.</text>
</comment>
<dbReference type="InterPro" id="IPR011990">
    <property type="entry name" value="TPR-like_helical_dom_sf"/>
</dbReference>
<gene>
    <name evidence="1" type="ORF">ARTSIC4J27_1934</name>
</gene>
<evidence type="ECO:0008006" key="3">
    <source>
        <dbReference type="Google" id="ProtNLM"/>
    </source>
</evidence>
<reference evidence="2" key="1">
    <citation type="journal article" date="2014" name="Genome Announc.">
        <title>Genome Sequence of Arthrobacter siccitolerans 4J27, a Xeroprotectant-Producing Desiccation-Tolerant Microorganism.</title>
        <authorList>
            <person name="Manzanera M."/>
            <person name="Santa-Cruz-Calvo L."/>
            <person name="Vilchez J.I."/>
            <person name="Garcia-Fontana C."/>
            <person name="Silva-Castro G.A."/>
            <person name="Calvo C."/>
            <person name="Gonzalez-Lopez J."/>
        </authorList>
    </citation>
    <scope>NUCLEOTIDE SEQUENCE [LARGE SCALE GENOMIC DNA]</scope>
    <source>
        <strain evidence="2">4J27</strain>
    </source>
</reference>
<dbReference type="Proteomes" id="UP000035722">
    <property type="component" value="Unassembled WGS sequence"/>
</dbReference>
<proteinExistence type="predicted"/>
<sequence length="172" mass="18802">MQGDMEGTADWPEAGFPGIRINPETLLPEIVNEDACREALAVSTDPADHIFVLLVEGHAAEAAELLAEARFKDPESFRLRAFEAEVLRVSNRMDRAVELFRQLLAEVQGTPREALVLQFLGKTQYTAGQTSAAVESFARALDLRVAESADAALIYSSTVALQRARDVLELAC</sequence>
<accession>A0A024H2L2</accession>
<evidence type="ECO:0000313" key="2">
    <source>
        <dbReference type="Proteomes" id="UP000035722"/>
    </source>
</evidence>
<dbReference type="STRING" id="861266.ARTSIC4J27_1934"/>
<dbReference type="EMBL" id="CAQI01000042">
    <property type="protein sequence ID" value="CCQ45974.1"/>
    <property type="molecule type" value="Genomic_DNA"/>
</dbReference>
<dbReference type="Pfam" id="PF14559">
    <property type="entry name" value="TPR_19"/>
    <property type="match status" value="1"/>
</dbReference>
<dbReference type="OrthoDB" id="4942368at2"/>
<dbReference type="SUPFAM" id="SSF48452">
    <property type="entry name" value="TPR-like"/>
    <property type="match status" value="1"/>
</dbReference>
<dbReference type="AlphaFoldDB" id="A0A024H2L2"/>
<dbReference type="RefSeq" id="WP_050054940.1">
    <property type="nucleotide sequence ID" value="NZ_CAQI01000042.1"/>
</dbReference>
<name>A0A024H2L2_9MICC</name>
<keyword evidence="2" id="KW-1185">Reference proteome</keyword>
<dbReference type="Gene3D" id="1.25.40.10">
    <property type="entry name" value="Tetratricopeptide repeat domain"/>
    <property type="match status" value="1"/>
</dbReference>
<protein>
    <recommendedName>
        <fullName evidence="3">Tetratricopeptide repeat family protein</fullName>
    </recommendedName>
</protein>